<comment type="similarity">
    <text evidence="9">Belongs to the G-protein coupled receptor 1 family.</text>
</comment>
<feature type="transmembrane region" description="Helical" evidence="11">
    <location>
        <begin position="324"/>
        <end position="343"/>
    </location>
</feature>
<dbReference type="GO" id="GO:0005886">
    <property type="term" value="C:plasma membrane"/>
    <property type="evidence" value="ECO:0007669"/>
    <property type="project" value="UniProtKB-SubCell"/>
</dbReference>
<reference evidence="13" key="1">
    <citation type="journal article" date="2023" name="G3 (Bethesda)">
        <title>Whole genome assembly and annotation of the endangered Caribbean coral Acropora cervicornis.</title>
        <authorList>
            <person name="Selwyn J.D."/>
            <person name="Vollmer S.V."/>
        </authorList>
    </citation>
    <scope>NUCLEOTIDE SEQUENCE</scope>
    <source>
        <strain evidence="13">K2</strain>
    </source>
</reference>
<gene>
    <name evidence="13" type="ORF">P5673_002385</name>
</gene>
<accession>A0AAD9R337</accession>
<evidence type="ECO:0000259" key="12">
    <source>
        <dbReference type="PROSITE" id="PS50262"/>
    </source>
</evidence>
<evidence type="ECO:0000256" key="11">
    <source>
        <dbReference type="SAM" id="Phobius"/>
    </source>
</evidence>
<protein>
    <submittedName>
        <fullName evidence="13">D(5)-like dopamine receptor</fullName>
    </submittedName>
</protein>
<organism evidence="13 14">
    <name type="scientific">Acropora cervicornis</name>
    <name type="common">Staghorn coral</name>
    <dbReference type="NCBI Taxonomy" id="6130"/>
    <lineage>
        <taxon>Eukaryota</taxon>
        <taxon>Metazoa</taxon>
        <taxon>Cnidaria</taxon>
        <taxon>Anthozoa</taxon>
        <taxon>Hexacorallia</taxon>
        <taxon>Scleractinia</taxon>
        <taxon>Astrocoeniina</taxon>
        <taxon>Acroporidae</taxon>
        <taxon>Acropora</taxon>
    </lineage>
</organism>
<feature type="transmembrane region" description="Helical" evidence="11">
    <location>
        <begin position="208"/>
        <end position="230"/>
    </location>
</feature>
<dbReference type="Pfam" id="PF00001">
    <property type="entry name" value="7tm_1"/>
    <property type="match status" value="2"/>
</dbReference>
<keyword evidence="8 9" id="KW-0807">Transducer</keyword>
<dbReference type="GO" id="GO:0045202">
    <property type="term" value="C:synapse"/>
    <property type="evidence" value="ECO:0007669"/>
    <property type="project" value="GOC"/>
</dbReference>
<proteinExistence type="inferred from homology"/>
<dbReference type="PANTHER" id="PTHR24247">
    <property type="entry name" value="5-HYDROXYTRYPTAMINE RECEPTOR"/>
    <property type="match status" value="1"/>
</dbReference>
<feature type="transmembrane region" description="Helical" evidence="11">
    <location>
        <begin position="363"/>
        <end position="386"/>
    </location>
</feature>
<evidence type="ECO:0000256" key="2">
    <source>
        <dbReference type="ARBA" id="ARBA00022475"/>
    </source>
</evidence>
<keyword evidence="4 11" id="KW-1133">Transmembrane helix</keyword>
<dbReference type="GO" id="GO:0007187">
    <property type="term" value="P:G protein-coupled receptor signaling pathway, coupled to cyclic nucleotide second messenger"/>
    <property type="evidence" value="ECO:0007669"/>
    <property type="project" value="TreeGrafter"/>
</dbReference>
<evidence type="ECO:0000256" key="6">
    <source>
        <dbReference type="ARBA" id="ARBA00023136"/>
    </source>
</evidence>
<evidence type="ECO:0000256" key="4">
    <source>
        <dbReference type="ARBA" id="ARBA00022989"/>
    </source>
</evidence>
<reference evidence="13" key="2">
    <citation type="journal article" date="2023" name="Science">
        <title>Genomic signatures of disease resistance in endangered staghorn corals.</title>
        <authorList>
            <person name="Vollmer S.V."/>
            <person name="Selwyn J.D."/>
            <person name="Despard B.A."/>
            <person name="Roesel C.L."/>
        </authorList>
    </citation>
    <scope>NUCLEOTIDE SEQUENCE</scope>
    <source>
        <strain evidence="13">K2</strain>
    </source>
</reference>
<feature type="transmembrane region" description="Helical" evidence="11">
    <location>
        <begin position="167"/>
        <end position="188"/>
    </location>
</feature>
<dbReference type="GO" id="GO:0007268">
    <property type="term" value="P:chemical synaptic transmission"/>
    <property type="evidence" value="ECO:0007669"/>
    <property type="project" value="TreeGrafter"/>
</dbReference>
<dbReference type="SUPFAM" id="SSF81321">
    <property type="entry name" value="Family A G protein-coupled receptor-like"/>
    <property type="match status" value="1"/>
</dbReference>
<evidence type="ECO:0000256" key="5">
    <source>
        <dbReference type="ARBA" id="ARBA00023040"/>
    </source>
</evidence>
<dbReference type="InterPro" id="IPR017452">
    <property type="entry name" value="GPCR_Rhodpsn_7TM"/>
</dbReference>
<feature type="compositionally biased region" description="Polar residues" evidence="10">
    <location>
        <begin position="512"/>
        <end position="523"/>
    </location>
</feature>
<comment type="caution">
    <text evidence="13">The sequence shown here is derived from an EMBL/GenBank/DDBJ whole genome shotgun (WGS) entry which is preliminary data.</text>
</comment>
<dbReference type="GO" id="GO:0004993">
    <property type="term" value="F:G protein-coupled serotonin receptor activity"/>
    <property type="evidence" value="ECO:0007669"/>
    <property type="project" value="TreeGrafter"/>
</dbReference>
<dbReference type="Gene3D" id="1.20.1070.10">
    <property type="entry name" value="Rhodopsin 7-helix transmembrane proteins"/>
    <property type="match status" value="1"/>
</dbReference>
<dbReference type="EMBL" id="JARQWQ010000004">
    <property type="protein sequence ID" value="KAK2572175.1"/>
    <property type="molecule type" value="Genomic_DNA"/>
</dbReference>
<evidence type="ECO:0000256" key="9">
    <source>
        <dbReference type="RuleBase" id="RU000688"/>
    </source>
</evidence>
<keyword evidence="14" id="KW-1185">Reference proteome</keyword>
<dbReference type="PROSITE" id="PS50262">
    <property type="entry name" value="G_PROTEIN_RECEP_F1_2"/>
    <property type="match status" value="1"/>
</dbReference>
<evidence type="ECO:0000256" key="10">
    <source>
        <dbReference type="SAM" id="MobiDB-lite"/>
    </source>
</evidence>
<feature type="region of interest" description="Disordered" evidence="10">
    <location>
        <begin position="423"/>
        <end position="544"/>
    </location>
</feature>
<dbReference type="InterPro" id="IPR000276">
    <property type="entry name" value="GPCR_Rhodpsn"/>
</dbReference>
<evidence type="ECO:0000313" key="13">
    <source>
        <dbReference type="EMBL" id="KAK2572175.1"/>
    </source>
</evidence>
<evidence type="ECO:0000256" key="1">
    <source>
        <dbReference type="ARBA" id="ARBA00004651"/>
    </source>
</evidence>
<feature type="compositionally biased region" description="Polar residues" evidence="10">
    <location>
        <begin position="425"/>
        <end position="437"/>
    </location>
</feature>
<keyword evidence="6 11" id="KW-0472">Membrane</keyword>
<keyword evidence="3 9" id="KW-0812">Transmembrane</keyword>
<evidence type="ECO:0000256" key="3">
    <source>
        <dbReference type="ARBA" id="ARBA00022692"/>
    </source>
</evidence>
<dbReference type="Proteomes" id="UP001249851">
    <property type="component" value="Unassembled WGS sequence"/>
</dbReference>
<dbReference type="AlphaFoldDB" id="A0AAD9R337"/>
<dbReference type="PANTHER" id="PTHR24247:SF202">
    <property type="entry name" value="5-HYDROXYTRYPTAMINE RECEPTOR 1"/>
    <property type="match status" value="1"/>
</dbReference>
<feature type="compositionally biased region" description="Basic and acidic residues" evidence="10">
    <location>
        <begin position="525"/>
        <end position="535"/>
    </location>
</feature>
<feature type="transmembrane region" description="Helical" evidence="11">
    <location>
        <begin position="130"/>
        <end position="155"/>
    </location>
</feature>
<dbReference type="GO" id="GO:0030594">
    <property type="term" value="F:neurotransmitter receptor activity"/>
    <property type="evidence" value="ECO:0007669"/>
    <property type="project" value="TreeGrafter"/>
</dbReference>
<feature type="domain" description="G-protein coupled receptors family 1 profile" evidence="12">
    <location>
        <begin position="146"/>
        <end position="383"/>
    </location>
</feature>
<feature type="non-terminal residue" evidence="13">
    <location>
        <position position="1"/>
    </location>
</feature>
<feature type="transmembrane region" description="Helical" evidence="11">
    <location>
        <begin position="251"/>
        <end position="271"/>
    </location>
</feature>
<dbReference type="GO" id="GO:0030425">
    <property type="term" value="C:dendrite"/>
    <property type="evidence" value="ECO:0007669"/>
    <property type="project" value="TreeGrafter"/>
</dbReference>
<sequence>LGYCTIYKEYLICKTTTLVKVRLDQEPEYLAQELHLNFDLRQITEQLVLEEWKVSPLLLLSEVILYSKRTNGLHRRSLNTPIFNHQGTNFTTRHLPVCFVGEENSNITSSEEAQVQADGYPPQHALSHKVISSIAILVLIILTLLGNGLVIAAFYTFKRIRNSVTNWFILSLAVSDIMVAIITEPIWLAGEITTWMYPREIDVAMFALLWTMIDIVCAISSISNLMFISIDRYFAIKHPLVHHTRMTTATCKYIILATWIHAVLTSCLFLIEQDWKYLVIFLSGFVFPLLIILFCYGGILSVVARRSRRAKRHGRRLSNEFKTARSLSVVTGAFVICWLPFFLTSLTYHYCEVCKEDIDRIPAIRAAVVWLHYLNSCLNPIIYAFLNPTFKLAFRNLIRRICGKGYLYSPEIESSMSLRGRRDTYNGSLRRSQSGKSTKQETEKAPNGVLSSHHKPLLNPDKTKMNGKVHHESISEDGSVEKGIETPDDEQRSLKSDQICLSTPPPSYDCHQLQTAPNHNGVKTSCDDVDQHNDSSKGLSAHEPCLTPKERNVSLFETLEFFGERNADKMSPFEDSCSFPGHFSTYHDKQRNKTYLLVDGITVPDNEIRTTDV</sequence>
<keyword evidence="5 9" id="KW-0297">G-protein coupled receptor</keyword>
<dbReference type="PROSITE" id="PS00237">
    <property type="entry name" value="G_PROTEIN_RECEP_F1_1"/>
    <property type="match status" value="1"/>
</dbReference>
<feature type="compositionally biased region" description="Basic and acidic residues" evidence="10">
    <location>
        <begin position="461"/>
        <end position="495"/>
    </location>
</feature>
<evidence type="ECO:0000313" key="14">
    <source>
        <dbReference type="Proteomes" id="UP001249851"/>
    </source>
</evidence>
<keyword evidence="2" id="KW-1003">Cell membrane</keyword>
<dbReference type="CDD" id="cd14967">
    <property type="entry name" value="7tmA_amine_R-like"/>
    <property type="match status" value="1"/>
</dbReference>
<evidence type="ECO:0000256" key="7">
    <source>
        <dbReference type="ARBA" id="ARBA00023170"/>
    </source>
</evidence>
<comment type="subcellular location">
    <subcellularLocation>
        <location evidence="1">Cell membrane</location>
        <topology evidence="1">Multi-pass membrane protein</topology>
    </subcellularLocation>
</comment>
<name>A0AAD9R337_ACRCE</name>
<dbReference type="PRINTS" id="PR00237">
    <property type="entry name" value="GPCRRHODOPSN"/>
</dbReference>
<keyword evidence="7 9" id="KW-0675">Receptor</keyword>
<evidence type="ECO:0000256" key="8">
    <source>
        <dbReference type="ARBA" id="ARBA00023224"/>
    </source>
</evidence>
<dbReference type="SMART" id="SM01381">
    <property type="entry name" value="7TM_GPCR_Srsx"/>
    <property type="match status" value="1"/>
</dbReference>
<feature type="transmembrane region" description="Helical" evidence="11">
    <location>
        <begin position="277"/>
        <end position="303"/>
    </location>
</feature>